<comment type="caution">
    <text evidence="2">The sequence shown here is derived from an EMBL/GenBank/DDBJ whole genome shotgun (WGS) entry which is preliminary data.</text>
</comment>
<proteinExistence type="predicted"/>
<evidence type="ECO:0000313" key="3">
    <source>
        <dbReference type="Proteomes" id="UP001144372"/>
    </source>
</evidence>
<accession>A0A9W6D525</accession>
<feature type="domain" description="YcaO" evidence="1">
    <location>
        <begin position="258"/>
        <end position="574"/>
    </location>
</feature>
<dbReference type="Proteomes" id="UP001144372">
    <property type="component" value="Unassembled WGS sequence"/>
</dbReference>
<protein>
    <recommendedName>
        <fullName evidence="1">YcaO domain-containing protein</fullName>
    </recommendedName>
</protein>
<dbReference type="PANTHER" id="PTHR37809">
    <property type="entry name" value="RIBOSOMAL PROTEIN S12 METHYLTHIOTRANSFERASE ACCESSORY FACTOR YCAO"/>
    <property type="match status" value="1"/>
</dbReference>
<dbReference type="Pfam" id="PF02624">
    <property type="entry name" value="YcaO"/>
    <property type="match status" value="2"/>
</dbReference>
<dbReference type="RefSeq" id="WP_281792382.1">
    <property type="nucleotide sequence ID" value="NZ_BSDR01000001.1"/>
</dbReference>
<dbReference type="InterPro" id="IPR003776">
    <property type="entry name" value="YcaO-like_dom"/>
</dbReference>
<keyword evidence="3" id="KW-1185">Reference proteome</keyword>
<gene>
    <name evidence="2" type="ORF">DAMNIGENAA_08040</name>
</gene>
<dbReference type="PROSITE" id="PS51664">
    <property type="entry name" value="YCAO"/>
    <property type="match status" value="1"/>
</dbReference>
<reference evidence="2" key="1">
    <citation type="submission" date="2022-12" db="EMBL/GenBank/DDBJ databases">
        <title>Reference genome sequencing for broad-spectrum identification of bacterial and archaeal isolates by mass spectrometry.</title>
        <authorList>
            <person name="Sekiguchi Y."/>
            <person name="Tourlousse D.M."/>
        </authorList>
    </citation>
    <scope>NUCLEOTIDE SEQUENCE</scope>
    <source>
        <strain evidence="2">ASRB1</strain>
    </source>
</reference>
<name>A0A9W6D525_9BACT</name>
<dbReference type="Gene3D" id="3.30.1330.230">
    <property type="match status" value="2"/>
</dbReference>
<organism evidence="2 3">
    <name type="scientific">Desulforhabdus amnigena</name>
    <dbReference type="NCBI Taxonomy" id="40218"/>
    <lineage>
        <taxon>Bacteria</taxon>
        <taxon>Pseudomonadati</taxon>
        <taxon>Thermodesulfobacteriota</taxon>
        <taxon>Syntrophobacteria</taxon>
        <taxon>Syntrophobacterales</taxon>
        <taxon>Syntrophobacteraceae</taxon>
        <taxon>Desulforhabdus</taxon>
    </lineage>
</organism>
<dbReference type="EMBL" id="BSDR01000001">
    <property type="protein sequence ID" value="GLI33371.1"/>
    <property type="molecule type" value="Genomic_DNA"/>
</dbReference>
<sequence>MNNETVPASTQMHYELRLTTTASGVGYFACCPAEETVFNDYIEYLRSHPFDEFMHKHLMESLSVLKEEKIRDMIKKAGKDDPVFLSLLYEVCHIYEKFTVLRKLFESEDLKELSSYTPLIHIRSDRLEDQALHFKWIQLFEENINEHKSIPSPQSIGLPFPFAERELLSDSRHVVSIKTVSDGIPKSSTQHSDSLPSFEETAQKALEKLQKTGVLGGTEMRHASSLSPYALFRQWNINHAVRNGRHDYTLRGVQTSYGRGLSLPMARASYSMEIVERCSAFADFGPEGVLGYVKGYPLTYASYEELAGGTTAVLDPNTLCLEVPYENSPLYWLEGEYRDEDGLHPILVPAQCVFLFCNLDEISLFSGLGSTGLASGNTMEQAKVSALLEVLERDAEGVTLYDPSRCFRIEANDAVLSPLLAGYRAKGIHIQFQNMTSELGIPCYKCFVVGSEGQIIKGTSAHPDGRRALVSALTETPYPFPYGPPSASGPDGLPVVRFQDIPNYSRGDYREDLALLEGVLMANGYRPIYVDLTREDLGLPVVKAIVPGLEFMADFDRFSRVSPRLFADYLNLFR</sequence>
<evidence type="ECO:0000259" key="1">
    <source>
        <dbReference type="PROSITE" id="PS51664"/>
    </source>
</evidence>
<dbReference type="AlphaFoldDB" id="A0A9W6D525"/>
<evidence type="ECO:0000313" key="2">
    <source>
        <dbReference type="EMBL" id="GLI33371.1"/>
    </source>
</evidence>
<dbReference type="PANTHER" id="PTHR37809:SF1">
    <property type="entry name" value="RIBOSOMAL PROTEIN S12 METHYLTHIOTRANSFERASE ACCESSORY FACTOR YCAO"/>
    <property type="match status" value="1"/>
</dbReference>